<dbReference type="Proteomes" id="UP001079672">
    <property type="component" value="Unassembled WGS sequence"/>
</dbReference>
<proteinExistence type="predicted"/>
<sequence length="387" mass="40977">MDGVKIGFRNLWGQVAMALVLLSSMGGCTEEETSAGSRNMVFRLSLPGVLEVNTRGGGTLNEVMIDNVWVVQYSTTGDGGTQLVDGTFLKAQYFDNSKLSIPKENMTIEVATSDFSTAASRFYVIANAGSDLFTEQTVAGGSGIEKESKLKAVTVDFQSSNPTLLSSGPLTSASAEGKLVVVAPLLRAFAKVNVTWRLSSDITSTEGANYGAKAAITALKVYNLPEKSALYARGGGALTARYPDLSSVSGSVVEIKSTDGTSVFPVNTTRSFHMAENLRGTGTGGSFAEKNLTGKGPGDGGALTGCTYLDLEGTYTYPGATDAIGMKYRIYLGGNLMNDYNIQRGYLYDLTVNISGANSADVRVTITDGNVIMFDEVEIIPNEVNFR</sequence>
<reference evidence="2" key="1">
    <citation type="book" date="2014" name="THE 24TH EUROPEAN CONGRESS OF CLINICAL MICROBIOLOGY AND INFECTIOUS DISEASES" publisher="ECCMID 2014" city="Barcelona, Spain">
        <title>Identification of resistance genes in three multidrug-resistant Bacteroides fragilis isolates by whole genome sequencing.</title>
        <editorList>
            <person name="Unknown"/>
            <person name="A."/>
        </editorList>
        <authorList>
            <person name="Sydenham T.V."/>
            <person name="Hasman H."/>
            <person name="Wang M."/>
            <person name="Soki J."/>
            <person name="Nagy E."/>
            <person name="Justesen U.S."/>
        </authorList>
    </citation>
    <scope>NUCLEOTIDE SEQUENCE</scope>
    <source>
        <strain evidence="2">DCMOUH0018B</strain>
    </source>
</reference>
<evidence type="ECO:0000313" key="3">
    <source>
        <dbReference type="EMBL" id="MCZ2687488.1"/>
    </source>
</evidence>
<organism evidence="4 5">
    <name type="scientific">Bacteroides fragilis</name>
    <dbReference type="NCBI Taxonomy" id="817"/>
    <lineage>
        <taxon>Bacteria</taxon>
        <taxon>Pseudomonadati</taxon>
        <taxon>Bacteroidota</taxon>
        <taxon>Bacteroidia</taxon>
        <taxon>Bacteroidales</taxon>
        <taxon>Bacteroidaceae</taxon>
        <taxon>Bacteroides</taxon>
    </lineage>
</organism>
<dbReference type="PROSITE" id="PS51257">
    <property type="entry name" value="PROKAR_LIPOPROTEIN"/>
    <property type="match status" value="1"/>
</dbReference>
<dbReference type="Gene3D" id="2.60.40.2580">
    <property type="match status" value="1"/>
</dbReference>
<dbReference type="PATRIC" id="fig|817.53.peg.4206"/>
<accession>A0A081TS68</accession>
<reference evidence="2" key="2">
    <citation type="submission" date="2014-07" db="EMBL/GenBank/DDBJ databases">
        <title>Genetics and epidemiology of antimicrobial resistance in B. fragilis group.</title>
        <authorList>
            <person name="Sydenham T.V."/>
            <person name="Hasman H."/>
            <person name="Kemp M."/>
            <person name="Justesen U.S."/>
        </authorList>
    </citation>
    <scope>NUCLEOTIDE SEQUENCE [LARGE SCALE GENOMIC DNA]</scope>
    <source>
        <strain evidence="2">DCMOUH0018B</strain>
    </source>
</reference>
<reference evidence="3" key="4">
    <citation type="submission" date="2022-12" db="EMBL/GenBank/DDBJ databases">
        <title>Development of a Multilocus Sequence Typing Scheme for Bacteroides fragilis Based on Whole Genome Sequencing Data and Clinical Application.</title>
        <authorList>
            <person name="Nielsen F.D."/>
            <person name="Justesen U.S."/>
        </authorList>
    </citation>
    <scope>NUCLEOTIDE SEQUENCE</scope>
    <source>
        <strain evidence="3">BF_AM_ODE_DK_2015_4</strain>
    </source>
</reference>
<reference evidence="4 5" key="3">
    <citation type="submission" date="2018-08" db="EMBL/GenBank/DDBJ databases">
        <title>A genome reference for cultivated species of the human gut microbiota.</title>
        <authorList>
            <person name="Zou Y."/>
            <person name="Xue W."/>
            <person name="Luo G."/>
        </authorList>
    </citation>
    <scope>NUCLEOTIDE SEQUENCE [LARGE SCALE GENOMIC DNA]</scope>
    <source>
        <strain evidence="4 5">AM18-6</strain>
    </source>
</reference>
<evidence type="ECO:0000313" key="4">
    <source>
        <dbReference type="EMBL" id="RHH09595.1"/>
    </source>
</evidence>
<dbReference type="InterPro" id="IPR032594">
    <property type="entry name" value="DUF4906"/>
</dbReference>
<dbReference type="RefSeq" id="WP_005806977.1">
    <property type="nucleotide sequence ID" value="NZ_CABJEQ010000011.1"/>
</dbReference>
<dbReference type="Proteomes" id="UP000266644">
    <property type="component" value="Unassembled WGS sequence"/>
</dbReference>
<dbReference type="AlphaFoldDB" id="A0A081TS68"/>
<evidence type="ECO:0000313" key="2">
    <source>
        <dbReference type="EMBL" id="KFX72710.1"/>
    </source>
</evidence>
<evidence type="ECO:0000259" key="1">
    <source>
        <dbReference type="Pfam" id="PF16249"/>
    </source>
</evidence>
<dbReference type="EMBL" id="JAPTZU010000003">
    <property type="protein sequence ID" value="MCZ2687488.1"/>
    <property type="molecule type" value="Genomic_DNA"/>
</dbReference>
<protein>
    <submittedName>
        <fullName evidence="4">DUF4906 domain-containing protein</fullName>
    </submittedName>
</protein>
<comment type="caution">
    <text evidence="4">The sequence shown here is derived from an EMBL/GenBank/DDBJ whole genome shotgun (WGS) entry which is preliminary data.</text>
</comment>
<evidence type="ECO:0000313" key="5">
    <source>
        <dbReference type="Proteomes" id="UP000266644"/>
    </source>
</evidence>
<gene>
    <name evidence="4" type="ORF">DW228_14700</name>
    <name evidence="2" type="ORF">EE52_0220365</name>
    <name evidence="3" type="ORF">O1433_08235</name>
</gene>
<feature type="domain" description="DUF4906" evidence="1">
    <location>
        <begin position="269"/>
        <end position="352"/>
    </location>
</feature>
<dbReference type="EMBL" id="QRJE01000023">
    <property type="protein sequence ID" value="RHH09595.1"/>
    <property type="molecule type" value="Genomic_DNA"/>
</dbReference>
<name>A0A081TS68_BACFG</name>
<dbReference type="EMBL" id="JMZZ02000225">
    <property type="protein sequence ID" value="KFX72710.1"/>
    <property type="molecule type" value="Genomic_DNA"/>
</dbReference>
<dbReference type="Pfam" id="PF16249">
    <property type="entry name" value="DUF4906"/>
    <property type="match status" value="1"/>
</dbReference>